<name>K9EDS0_9LACT</name>
<dbReference type="eggNOG" id="COG3935">
    <property type="taxonomic scope" value="Bacteria"/>
</dbReference>
<dbReference type="InterPro" id="IPR036388">
    <property type="entry name" value="WH-like_DNA-bd_sf"/>
</dbReference>
<comment type="caution">
    <text evidence="5">The sequence shown here is derived from an EMBL/GenBank/DDBJ whole genome shotgun (WGS) entry which is preliminary data.</text>
</comment>
<feature type="region of interest" description="Disordered" evidence="2">
    <location>
        <begin position="203"/>
        <end position="245"/>
    </location>
</feature>
<feature type="domain" description="DnaB/C C-terminal" evidence="3">
    <location>
        <begin position="131"/>
        <end position="203"/>
    </location>
</feature>
<dbReference type="Pfam" id="PF07261">
    <property type="entry name" value="DnaB_2"/>
    <property type="match status" value="1"/>
</dbReference>
<dbReference type="NCBIfam" id="TIGR01446">
    <property type="entry name" value="DnaD_dom"/>
    <property type="match status" value="1"/>
</dbReference>
<organism evidence="5 6">
    <name type="scientific">Alloiococcus otitis ATCC 51267</name>
    <dbReference type="NCBI Taxonomy" id="883081"/>
    <lineage>
        <taxon>Bacteria</taxon>
        <taxon>Bacillati</taxon>
        <taxon>Bacillota</taxon>
        <taxon>Bacilli</taxon>
        <taxon>Lactobacillales</taxon>
        <taxon>Carnobacteriaceae</taxon>
        <taxon>Alloiococcus</taxon>
    </lineage>
</organism>
<feature type="compositionally biased region" description="Basic and acidic residues" evidence="2">
    <location>
        <begin position="236"/>
        <end position="245"/>
    </location>
</feature>
<dbReference type="Proteomes" id="UP000009875">
    <property type="component" value="Unassembled WGS sequence"/>
</dbReference>
<dbReference type="Gene3D" id="1.10.10.10">
    <property type="entry name" value="Winged helix-like DNA-binding domain superfamily/Winged helix DNA-binding domain"/>
    <property type="match status" value="1"/>
</dbReference>
<dbReference type="AlphaFoldDB" id="K9EDS0"/>
<reference evidence="5 6" key="1">
    <citation type="submission" date="2012-09" db="EMBL/GenBank/DDBJ databases">
        <title>The Genome Sequence of Alloiococcus otitis ATCC 51267.</title>
        <authorList>
            <consortium name="The Broad Institute Genome Sequencing Platform"/>
            <person name="Earl A."/>
            <person name="Ward D."/>
            <person name="Feldgarden M."/>
            <person name="Gevers D."/>
            <person name="Huys G."/>
            <person name="Walker B."/>
            <person name="Young S.K."/>
            <person name="Zeng Q."/>
            <person name="Gargeya S."/>
            <person name="Fitzgerald M."/>
            <person name="Haas B."/>
            <person name="Abouelleil A."/>
            <person name="Alvarado L."/>
            <person name="Arachchi H.M."/>
            <person name="Berlin A.M."/>
            <person name="Chapman S.B."/>
            <person name="Goldberg J."/>
            <person name="Griggs A."/>
            <person name="Gujja S."/>
            <person name="Hansen M."/>
            <person name="Howarth C."/>
            <person name="Imamovic A."/>
            <person name="Larimer J."/>
            <person name="McCowen C."/>
            <person name="Montmayeur A."/>
            <person name="Murphy C."/>
            <person name="Neiman D."/>
            <person name="Pearson M."/>
            <person name="Priest M."/>
            <person name="Roberts A."/>
            <person name="Saif S."/>
            <person name="Shea T."/>
            <person name="Sisk P."/>
            <person name="Sykes S."/>
            <person name="Wortman J."/>
            <person name="Nusbaum C."/>
            <person name="Birren B."/>
        </authorList>
    </citation>
    <scope>NUCLEOTIDE SEQUENCE [LARGE SCALE GENOMIC DNA]</scope>
    <source>
        <strain evidence="5 6">ATCC 51267</strain>
    </source>
</reference>
<evidence type="ECO:0000259" key="3">
    <source>
        <dbReference type="Pfam" id="PF07261"/>
    </source>
</evidence>
<gene>
    <name evidence="5" type="ORF">HMPREF9698_00491</name>
</gene>
<dbReference type="InterPro" id="IPR053162">
    <property type="entry name" value="DnaD"/>
</dbReference>
<dbReference type="RefSeq" id="WP_003777008.1">
    <property type="nucleotide sequence ID" value="NZ_JH992957.1"/>
</dbReference>
<dbReference type="PANTHER" id="PTHR37293">
    <property type="entry name" value="PHAGE REPLICATION PROTEIN-RELATED"/>
    <property type="match status" value="1"/>
</dbReference>
<evidence type="ECO:0000259" key="4">
    <source>
        <dbReference type="Pfam" id="PF21984"/>
    </source>
</evidence>
<accession>K9EDS0</accession>
<proteinExistence type="inferred from homology"/>
<protein>
    <submittedName>
        <fullName evidence="5">DnaD and phage-associated domain-containing protein</fullName>
    </submittedName>
</protein>
<evidence type="ECO:0000313" key="5">
    <source>
        <dbReference type="EMBL" id="EKU94011.1"/>
    </source>
</evidence>
<sequence>MMEQSLVKKWVKAGNLTISRLVLAHYRDIGLNEVDLVTLLELKSDLDQGQVFPDPQDLANRMHISQDQAFDRIHSLIQKKVLEIQTAKGPDGKSQDVYSLDPLYNRLLTYLDQNQHKEEAQNQEEAANRLYKMFESEFGRPLSPIEIETISAWIDEDKYQPGLIQMALKQAVLNQVYNLRYIDRILLSWQRKNIRTKDQVLAEEEKYRKAREGRRKPDSDKSSNQPQVPLYNWLQDLKDKDQSQD</sequence>
<dbReference type="Gene3D" id="1.10.10.630">
    <property type="entry name" value="DnaD domain-like"/>
    <property type="match status" value="1"/>
</dbReference>
<dbReference type="HOGENOM" id="CLU_091656_0_1_9"/>
<dbReference type="PANTHER" id="PTHR37293:SF6">
    <property type="entry name" value="DNA REPLICATION PROTEIN DNAD"/>
    <property type="match status" value="1"/>
</dbReference>
<dbReference type="STRING" id="883081.HMPREF9698_00491"/>
<evidence type="ECO:0000256" key="1">
    <source>
        <dbReference type="ARBA" id="ARBA00093462"/>
    </source>
</evidence>
<dbReference type="EMBL" id="AGXA01000007">
    <property type="protein sequence ID" value="EKU94011.1"/>
    <property type="molecule type" value="Genomic_DNA"/>
</dbReference>
<dbReference type="PATRIC" id="fig|883081.3.peg.491"/>
<evidence type="ECO:0000313" key="6">
    <source>
        <dbReference type="Proteomes" id="UP000009875"/>
    </source>
</evidence>
<dbReference type="InterPro" id="IPR053843">
    <property type="entry name" value="DnaD_N"/>
</dbReference>
<dbReference type="SUPFAM" id="SSF158499">
    <property type="entry name" value="DnaD domain-like"/>
    <property type="match status" value="1"/>
</dbReference>
<evidence type="ECO:0000256" key="2">
    <source>
        <dbReference type="SAM" id="MobiDB-lite"/>
    </source>
</evidence>
<dbReference type="InterPro" id="IPR006343">
    <property type="entry name" value="DnaB/C_C"/>
</dbReference>
<keyword evidence="6" id="KW-1185">Reference proteome</keyword>
<comment type="similarity">
    <text evidence="1">Belongs to the DnaB/DnaD family.</text>
</comment>
<dbReference type="Pfam" id="PF21984">
    <property type="entry name" value="DnaD_N"/>
    <property type="match status" value="1"/>
</dbReference>
<dbReference type="InterPro" id="IPR034829">
    <property type="entry name" value="DnaD-like_sf"/>
</dbReference>
<feature type="domain" description="DnaD N-terminal" evidence="4">
    <location>
        <begin position="18"/>
        <end position="117"/>
    </location>
</feature>